<evidence type="ECO:0000313" key="5">
    <source>
        <dbReference type="Proteomes" id="UP001164746"/>
    </source>
</evidence>
<feature type="region of interest" description="Disordered" evidence="1">
    <location>
        <begin position="287"/>
        <end position="356"/>
    </location>
</feature>
<evidence type="ECO:0000256" key="2">
    <source>
        <dbReference type="SAM" id="Phobius"/>
    </source>
</evidence>
<accession>A0ABY7EDE8</accession>
<dbReference type="Proteomes" id="UP001164746">
    <property type="component" value="Chromosome 6"/>
</dbReference>
<dbReference type="PANTHER" id="PTHR34717">
    <property type="entry name" value="EG:BACR7A4.20 PROTEIN"/>
    <property type="match status" value="1"/>
</dbReference>
<keyword evidence="2" id="KW-0812">Transmembrane</keyword>
<keyword evidence="2" id="KW-0472">Membrane</keyword>
<dbReference type="PANTHER" id="PTHR34717:SF1">
    <property type="entry name" value="EG:BACR7A4.20 PROTEIN"/>
    <property type="match status" value="1"/>
</dbReference>
<feature type="transmembrane region" description="Helical" evidence="2">
    <location>
        <begin position="226"/>
        <end position="250"/>
    </location>
</feature>
<evidence type="ECO:0000313" key="4">
    <source>
        <dbReference type="EMBL" id="WAR08023.1"/>
    </source>
</evidence>
<name>A0ABY7EDE8_MYAAR</name>
<feature type="chain" id="PRO_5046487141" evidence="3">
    <location>
        <begin position="25"/>
        <end position="356"/>
    </location>
</feature>
<proteinExistence type="predicted"/>
<keyword evidence="5" id="KW-1185">Reference proteome</keyword>
<keyword evidence="3" id="KW-0732">Signal</keyword>
<feature type="region of interest" description="Disordered" evidence="1">
    <location>
        <begin position="61"/>
        <end position="83"/>
    </location>
</feature>
<organism evidence="4 5">
    <name type="scientific">Mya arenaria</name>
    <name type="common">Soft-shell clam</name>
    <dbReference type="NCBI Taxonomy" id="6604"/>
    <lineage>
        <taxon>Eukaryota</taxon>
        <taxon>Metazoa</taxon>
        <taxon>Spiralia</taxon>
        <taxon>Lophotrochozoa</taxon>
        <taxon>Mollusca</taxon>
        <taxon>Bivalvia</taxon>
        <taxon>Autobranchia</taxon>
        <taxon>Heteroconchia</taxon>
        <taxon>Euheterodonta</taxon>
        <taxon>Imparidentia</taxon>
        <taxon>Neoheterodontei</taxon>
        <taxon>Myida</taxon>
        <taxon>Myoidea</taxon>
        <taxon>Myidae</taxon>
        <taxon>Mya</taxon>
    </lineage>
</organism>
<feature type="compositionally biased region" description="Polar residues" evidence="1">
    <location>
        <begin position="308"/>
        <end position="332"/>
    </location>
</feature>
<feature type="signal peptide" evidence="3">
    <location>
        <begin position="1"/>
        <end position="24"/>
    </location>
</feature>
<keyword evidence="2" id="KW-1133">Transmembrane helix</keyword>
<sequence length="356" mass="39484">MDLFTVIFLLISIIVIKFLLKSDPQPINGVYSQPNKWYWLKFRLFKCLLWLRKRKQDQKVDGENAGYGRKSRNSPEEMDRAQELPKEHPKVLWEKMGWTSFYFIAFGLHCGFAVSLVGASALKGASVPCGDTFCQQPGYEACLLPPKVTNAFCCPCERFEDPCDRVTPQQGCHLFCQDKVIVERDKECNKTMAELERQRQDLRGSNQREIGKYRDTVLELQRRIQAVVGVAGLTGSLALIVLVAGTLFYLCRRRLKTKPREGPSGEPENPDEVTLLKSVASSYVTNVSEDSGEGSGNYSSAGSISSGDATPSWTSSQPPTCTPVLSGSSLGNGQCRDGRLTMISPTQGDTPKFCPS</sequence>
<reference evidence="4" key="1">
    <citation type="submission" date="2022-11" db="EMBL/GenBank/DDBJ databases">
        <title>Centuries of genome instability and evolution in soft-shell clam transmissible cancer (bioRxiv).</title>
        <authorList>
            <person name="Hart S.F.M."/>
            <person name="Yonemitsu M.A."/>
            <person name="Giersch R.M."/>
            <person name="Beal B.F."/>
            <person name="Arriagada G."/>
            <person name="Davis B.W."/>
            <person name="Ostrander E.A."/>
            <person name="Goff S.P."/>
            <person name="Metzger M.J."/>
        </authorList>
    </citation>
    <scope>NUCLEOTIDE SEQUENCE</scope>
    <source>
        <strain evidence="4">MELC-2E11</strain>
        <tissue evidence="4">Siphon/mantle</tissue>
    </source>
</reference>
<protein>
    <submittedName>
        <fullName evidence="4">Uncharacterized protein</fullName>
    </submittedName>
</protein>
<evidence type="ECO:0000256" key="3">
    <source>
        <dbReference type="SAM" id="SignalP"/>
    </source>
</evidence>
<evidence type="ECO:0000256" key="1">
    <source>
        <dbReference type="SAM" id="MobiDB-lite"/>
    </source>
</evidence>
<feature type="compositionally biased region" description="Low complexity" evidence="1">
    <location>
        <begin position="296"/>
        <end position="307"/>
    </location>
</feature>
<dbReference type="EMBL" id="CP111017">
    <property type="protein sequence ID" value="WAR08023.1"/>
    <property type="molecule type" value="Genomic_DNA"/>
</dbReference>
<feature type="compositionally biased region" description="Basic and acidic residues" evidence="1">
    <location>
        <begin position="73"/>
        <end position="83"/>
    </location>
</feature>
<gene>
    <name evidence="4" type="ORF">MAR_017981</name>
</gene>